<feature type="region of interest" description="Disordered" evidence="1">
    <location>
        <begin position="19"/>
        <end position="52"/>
    </location>
</feature>
<gene>
    <name evidence="2" type="ORF">WR25_21720</name>
</gene>
<protein>
    <submittedName>
        <fullName evidence="2">Uncharacterized protein</fullName>
    </submittedName>
</protein>
<dbReference type="AlphaFoldDB" id="A0A2A2KAQ2"/>
<sequence>MPWRRGAACRSALRAWGRRLPSGSACGSPPPHPGGSQPRPRRQPDPRRPVPRDRVTFHTLSANRLIAAVQQTLRSISQLIVVLAPAPHTAVSRCTKRLTTTKFRR</sequence>
<accession>A0A2A2KAQ2</accession>
<dbReference type="EMBL" id="LIAE01009150">
    <property type="protein sequence ID" value="PAV70980.1"/>
    <property type="molecule type" value="Genomic_DNA"/>
</dbReference>
<evidence type="ECO:0000313" key="2">
    <source>
        <dbReference type="EMBL" id="PAV70980.1"/>
    </source>
</evidence>
<proteinExistence type="predicted"/>
<comment type="caution">
    <text evidence="2">The sequence shown here is derived from an EMBL/GenBank/DDBJ whole genome shotgun (WGS) entry which is preliminary data.</text>
</comment>
<organism evidence="2 3">
    <name type="scientific">Diploscapter pachys</name>
    <dbReference type="NCBI Taxonomy" id="2018661"/>
    <lineage>
        <taxon>Eukaryota</taxon>
        <taxon>Metazoa</taxon>
        <taxon>Ecdysozoa</taxon>
        <taxon>Nematoda</taxon>
        <taxon>Chromadorea</taxon>
        <taxon>Rhabditida</taxon>
        <taxon>Rhabditina</taxon>
        <taxon>Rhabditomorpha</taxon>
        <taxon>Rhabditoidea</taxon>
        <taxon>Rhabditidae</taxon>
        <taxon>Diploscapter</taxon>
    </lineage>
</organism>
<reference evidence="2 3" key="1">
    <citation type="journal article" date="2017" name="Curr. Biol.">
        <title>Genome architecture and evolution of a unichromosomal asexual nematode.</title>
        <authorList>
            <person name="Fradin H."/>
            <person name="Zegar C."/>
            <person name="Gutwein M."/>
            <person name="Lucas J."/>
            <person name="Kovtun M."/>
            <person name="Corcoran D."/>
            <person name="Baugh L.R."/>
            <person name="Kiontke K."/>
            <person name="Gunsalus K."/>
            <person name="Fitch D.H."/>
            <person name="Piano F."/>
        </authorList>
    </citation>
    <scope>NUCLEOTIDE SEQUENCE [LARGE SCALE GENOMIC DNA]</scope>
    <source>
        <strain evidence="2">PF1309</strain>
    </source>
</reference>
<feature type="compositionally biased region" description="Basic and acidic residues" evidence="1">
    <location>
        <begin position="42"/>
        <end position="52"/>
    </location>
</feature>
<evidence type="ECO:0000256" key="1">
    <source>
        <dbReference type="SAM" id="MobiDB-lite"/>
    </source>
</evidence>
<evidence type="ECO:0000313" key="3">
    <source>
        <dbReference type="Proteomes" id="UP000218231"/>
    </source>
</evidence>
<name>A0A2A2KAQ2_9BILA</name>
<dbReference type="Proteomes" id="UP000218231">
    <property type="component" value="Unassembled WGS sequence"/>
</dbReference>
<keyword evidence="3" id="KW-1185">Reference proteome</keyword>